<name>A0ABW3AQI3_9SPHI</name>
<dbReference type="SUPFAM" id="SSF52266">
    <property type="entry name" value="SGNH hydrolase"/>
    <property type="match status" value="1"/>
</dbReference>
<dbReference type="PANTHER" id="PTHR30383">
    <property type="entry name" value="THIOESTERASE 1/PROTEASE 1/LYSOPHOSPHOLIPASE L1"/>
    <property type="match status" value="1"/>
</dbReference>
<proteinExistence type="predicted"/>
<evidence type="ECO:0000313" key="3">
    <source>
        <dbReference type="EMBL" id="MFD0793065.1"/>
    </source>
</evidence>
<keyword evidence="1" id="KW-0732">Signal</keyword>
<dbReference type="Proteomes" id="UP001597010">
    <property type="component" value="Unassembled WGS sequence"/>
</dbReference>
<dbReference type="EMBL" id="JBHTHZ010000002">
    <property type="protein sequence ID" value="MFD0793065.1"/>
    <property type="molecule type" value="Genomic_DNA"/>
</dbReference>
<dbReference type="InterPro" id="IPR036514">
    <property type="entry name" value="SGNH_hydro_sf"/>
</dbReference>
<feature type="signal peptide" evidence="1">
    <location>
        <begin position="1"/>
        <end position="31"/>
    </location>
</feature>
<feature type="domain" description="SGNH hydrolase-type esterase" evidence="2">
    <location>
        <begin position="45"/>
        <end position="234"/>
    </location>
</feature>
<keyword evidence="3" id="KW-0378">Hydrolase</keyword>
<accession>A0ABW3AQI3</accession>
<feature type="chain" id="PRO_5045497204" evidence="1">
    <location>
        <begin position="32"/>
        <end position="473"/>
    </location>
</feature>
<dbReference type="RefSeq" id="WP_377112304.1">
    <property type="nucleotide sequence ID" value="NZ_JBHTHZ010000002.1"/>
</dbReference>
<comment type="caution">
    <text evidence="3">The sequence shown here is derived from an EMBL/GenBank/DDBJ whole genome shotgun (WGS) entry which is preliminary data.</text>
</comment>
<gene>
    <name evidence="3" type="ORF">ACFQZX_05515</name>
</gene>
<evidence type="ECO:0000259" key="2">
    <source>
        <dbReference type="Pfam" id="PF13472"/>
    </source>
</evidence>
<dbReference type="InterPro" id="IPR051532">
    <property type="entry name" value="Ester_Hydrolysis_Enzymes"/>
</dbReference>
<evidence type="ECO:0000313" key="4">
    <source>
        <dbReference type="Proteomes" id="UP001597010"/>
    </source>
</evidence>
<dbReference type="Gene3D" id="3.40.50.1110">
    <property type="entry name" value="SGNH hydrolase"/>
    <property type="match status" value="1"/>
</dbReference>
<dbReference type="GO" id="GO:0016787">
    <property type="term" value="F:hydrolase activity"/>
    <property type="evidence" value="ECO:0007669"/>
    <property type="project" value="UniProtKB-KW"/>
</dbReference>
<dbReference type="EC" id="3.1.-.-" evidence="3"/>
<organism evidence="3 4">
    <name type="scientific">Mucilaginibacter litoreus</name>
    <dbReference type="NCBI Taxonomy" id="1048221"/>
    <lineage>
        <taxon>Bacteria</taxon>
        <taxon>Pseudomonadati</taxon>
        <taxon>Bacteroidota</taxon>
        <taxon>Sphingobacteriia</taxon>
        <taxon>Sphingobacteriales</taxon>
        <taxon>Sphingobacteriaceae</taxon>
        <taxon>Mucilaginibacter</taxon>
    </lineage>
</organism>
<sequence>MILNKILKPGLKSIICAGAILAGAASTTVKAQTVAPFKNGDRVAFVGNSITDGGHYHSYIWLYYMTHFPDMRITCYNVGIGGDVAKQIARRFDDDVLTKNPTVIALTWGMNDTGYFEWYRPDAQQTLQSRLDTSFKYYHQMEAKLQTLPNIKKILIASSPYDEYTYATPNNIYRGKSAALLKVADFQEEAARKNNWGFIDLNRPMTAINKREQEKNPTFSLTPNDRVHPDNDGHMVMAYLILKAQGLANQYVADVIVDASAKKVIKAENSKINKLETTANGVSFDYLAKSLPYPLDTVSRGWGNKKRQSEAMKLVPFMKEFNQELLTVKGLAAGNYQLKIDNEPIGKWSADALAAGINLAELTNTPQYQQAIQIMDLNEERWEIERRLRNHAFIEFNVLYDKGLLNADNRAAMDTVEKVAKKEIFVAGNKPNYLLSQYKSVRQAWQMEMDVLLNQIYKINKPVVHKISITPVN</sequence>
<evidence type="ECO:0000256" key="1">
    <source>
        <dbReference type="SAM" id="SignalP"/>
    </source>
</evidence>
<dbReference type="PANTHER" id="PTHR30383:SF5">
    <property type="entry name" value="SGNH HYDROLASE-TYPE ESTERASE DOMAIN-CONTAINING PROTEIN"/>
    <property type="match status" value="1"/>
</dbReference>
<dbReference type="Pfam" id="PF13472">
    <property type="entry name" value="Lipase_GDSL_2"/>
    <property type="match status" value="1"/>
</dbReference>
<dbReference type="CDD" id="cd01834">
    <property type="entry name" value="SGNH_hydrolase_like_2"/>
    <property type="match status" value="1"/>
</dbReference>
<reference evidence="4" key="1">
    <citation type="journal article" date="2019" name="Int. J. Syst. Evol. Microbiol.">
        <title>The Global Catalogue of Microorganisms (GCM) 10K type strain sequencing project: providing services to taxonomists for standard genome sequencing and annotation.</title>
        <authorList>
            <consortium name="The Broad Institute Genomics Platform"/>
            <consortium name="The Broad Institute Genome Sequencing Center for Infectious Disease"/>
            <person name="Wu L."/>
            <person name="Ma J."/>
        </authorList>
    </citation>
    <scope>NUCLEOTIDE SEQUENCE [LARGE SCALE GENOMIC DNA]</scope>
    <source>
        <strain evidence="4">CCUG 61484</strain>
    </source>
</reference>
<keyword evidence="4" id="KW-1185">Reference proteome</keyword>
<dbReference type="InterPro" id="IPR013830">
    <property type="entry name" value="SGNH_hydro"/>
</dbReference>
<protein>
    <submittedName>
        <fullName evidence="3">SGNH/GDSL hydrolase family protein</fullName>
        <ecNumber evidence="3">3.1.-.-</ecNumber>
    </submittedName>
</protein>